<sequence>MHELTAREALPKHVPIIAEHDTWISVDPIVGCPANCSYCYLGPIGLKARLPQPRVSPGRAVEMLCEYLDETRSHMGGDIDSTPVCLGNYTDMLLTAANQDYLRAFATELAGADLSRPLVVVTKGRMPRPLALALDDLNIAVVIFCSQSFHRTTLELRTEKGPVLAPDQTFDAGAECRDIKNIAMVHFWRPVVRKSVPSADWAVRAVRRLKDSGYRCSVAIGLSVGAGIAQEELVQTGLLEGTAEARDELWDAEAWQDINSAAAAVGYPVYRSTSCAIALATGRAEALGVWDCRRGAAEQCLPCHCPRTQRDLCQSRTLQPEVAQEHLAWIADTLGSSMSGLEVLPGRRVRTGGRVRQSMISLTLHKYQIELLPESISAERAWLGRFGRESGNE</sequence>
<dbReference type="AlphaFoldDB" id="A0A7G1NEJ8"/>
<organism evidence="1 2">
    <name type="scientific">Streptomyces tuirus</name>
    <dbReference type="NCBI Taxonomy" id="68278"/>
    <lineage>
        <taxon>Bacteria</taxon>
        <taxon>Bacillati</taxon>
        <taxon>Actinomycetota</taxon>
        <taxon>Actinomycetes</taxon>
        <taxon>Kitasatosporales</taxon>
        <taxon>Streptomycetaceae</taxon>
        <taxon>Streptomyces</taxon>
    </lineage>
</organism>
<evidence type="ECO:0008006" key="3">
    <source>
        <dbReference type="Google" id="ProtNLM"/>
    </source>
</evidence>
<evidence type="ECO:0000313" key="1">
    <source>
        <dbReference type="EMBL" id="BCL20044.1"/>
    </source>
</evidence>
<reference evidence="1 2" key="1">
    <citation type="journal article" date="2014" name="Int. J. Syst. Evol. Microbiol.">
        <title>Complete genome sequence of Corynebacterium casei LMG S-19264T (=DSM 44701T), isolated from a smear-ripened cheese.</title>
        <authorList>
            <consortium name="US DOE Joint Genome Institute (JGI-PGF)"/>
            <person name="Walter F."/>
            <person name="Albersmeier A."/>
            <person name="Kalinowski J."/>
            <person name="Ruckert C."/>
        </authorList>
    </citation>
    <scope>NUCLEOTIDE SEQUENCE [LARGE SCALE GENOMIC DNA]</scope>
    <source>
        <strain evidence="1 2">JCM 4255</strain>
    </source>
</reference>
<evidence type="ECO:0000313" key="2">
    <source>
        <dbReference type="Proteomes" id="UP000516373"/>
    </source>
</evidence>
<dbReference type="EMBL" id="AP023439">
    <property type="protein sequence ID" value="BCL20044.1"/>
    <property type="molecule type" value="Genomic_DNA"/>
</dbReference>
<accession>A0A7G1NEJ8</accession>
<dbReference type="KEGG" id="stui:GCM10017668_18870"/>
<proteinExistence type="predicted"/>
<dbReference type="Proteomes" id="UP000516373">
    <property type="component" value="Chromosome"/>
</dbReference>
<gene>
    <name evidence="1" type="ORF">GCM10017668_18870</name>
</gene>
<name>A0A7G1NEJ8_9ACTN</name>
<protein>
    <recommendedName>
        <fullName evidence="3">Radical SAM protein</fullName>
    </recommendedName>
</protein>